<evidence type="ECO:0000256" key="5">
    <source>
        <dbReference type="ARBA" id="ARBA00022840"/>
    </source>
</evidence>
<dbReference type="Pfam" id="PF05192">
    <property type="entry name" value="MutS_III"/>
    <property type="match status" value="1"/>
</dbReference>
<dbReference type="SMR" id="A0A069ZWC6"/>
<dbReference type="PATRIC" id="fig|243161.6.peg.189"/>
<dbReference type="EMBL" id="CP007217">
    <property type="protein sequence ID" value="AJR10267.1"/>
    <property type="molecule type" value="Genomic_DNA"/>
</dbReference>
<dbReference type="GO" id="GO:0005829">
    <property type="term" value="C:cytosol"/>
    <property type="evidence" value="ECO:0007669"/>
    <property type="project" value="TreeGrafter"/>
</dbReference>
<dbReference type="SMART" id="SM00534">
    <property type="entry name" value="MUTSac"/>
    <property type="match status" value="1"/>
</dbReference>
<evidence type="ECO:0000256" key="10">
    <source>
        <dbReference type="RuleBase" id="RU003756"/>
    </source>
</evidence>
<dbReference type="InterPro" id="IPR045076">
    <property type="entry name" value="MutS"/>
</dbReference>
<evidence type="ECO:0000256" key="7">
    <source>
        <dbReference type="ARBA" id="ARBA00023204"/>
    </source>
</evidence>
<dbReference type="SUPFAM" id="SSF55271">
    <property type="entry name" value="DNA repair protein MutS, domain I"/>
    <property type="match status" value="1"/>
</dbReference>
<evidence type="ECO:0000256" key="6">
    <source>
        <dbReference type="ARBA" id="ARBA00023125"/>
    </source>
</evidence>
<dbReference type="PANTHER" id="PTHR11361">
    <property type="entry name" value="DNA MISMATCH REPAIR PROTEIN MUTS FAMILY MEMBER"/>
    <property type="match status" value="1"/>
</dbReference>
<dbReference type="CDD" id="cd03284">
    <property type="entry name" value="ABC_MutS1"/>
    <property type="match status" value="1"/>
</dbReference>
<dbReference type="KEGG" id="cmm:NC80_00880"/>
<dbReference type="Gene3D" id="1.10.1420.10">
    <property type="match status" value="2"/>
</dbReference>
<evidence type="ECO:0000256" key="2">
    <source>
        <dbReference type="ARBA" id="ARBA00021982"/>
    </source>
</evidence>
<evidence type="ECO:0000256" key="4">
    <source>
        <dbReference type="ARBA" id="ARBA00022763"/>
    </source>
</evidence>
<dbReference type="InterPro" id="IPR007860">
    <property type="entry name" value="DNA_mmatch_repair_MutS_con_dom"/>
</dbReference>
<dbReference type="SMART" id="SM00533">
    <property type="entry name" value="MUTSd"/>
    <property type="match status" value="1"/>
</dbReference>
<dbReference type="InterPro" id="IPR000432">
    <property type="entry name" value="DNA_mismatch_repair_MutS_C"/>
</dbReference>
<dbReference type="PIRSF" id="PIRSF037677">
    <property type="entry name" value="DNA_mis_repair_Msh6"/>
    <property type="match status" value="1"/>
</dbReference>
<keyword evidence="5 9" id="KW-0067">ATP-binding</keyword>
<dbReference type="InterPro" id="IPR036187">
    <property type="entry name" value="DNA_mismatch_repair_MutS_sf"/>
</dbReference>
<dbReference type="InterPro" id="IPR027417">
    <property type="entry name" value="P-loop_NTPase"/>
</dbReference>
<feature type="binding site" evidence="9">
    <location>
        <begin position="618"/>
        <end position="625"/>
    </location>
    <ligand>
        <name>ATP</name>
        <dbReference type="ChEBI" id="CHEBI:30616"/>
    </ligand>
</feature>
<dbReference type="Pfam" id="PF00488">
    <property type="entry name" value="MutS_V"/>
    <property type="match status" value="1"/>
</dbReference>
<dbReference type="Proteomes" id="UP000260363">
    <property type="component" value="Chromosome"/>
</dbReference>
<sequence>MTQKLTPMMQQWHQCKEQAGDCLLLFRLGEFYEAFFDDALVLAQNLDITLTQRQNIPMSGIPAAYLDGYVDRLVSRGFKIAIAEQADNSEGGKGLVPRTINRLITPGALLSSSLLPEKANNYIIAISQVGSLYGLSCLDLSTGTFLVAEYDNTKDLIEAVYRLAPTELLSHAKFYQKNEPVVKQLQQHLRITLSEHVSWAFEYQSATKKLYTCFQVSSLDGFGLQGLVPAINAAGALLSYIQDKLLLPISHLSIPKIYGQHKHLLIDKASQTNLELLSAIHGEHGKGSLLQVMERTSTPMGGRLLRNTLVNPFYDLKEITLRQDSVEFFLKQEPLRKTLKRHLSCVRDLERLATKISTTLASPKDIGMLRDSLLSCMHIAHDLQSYTLPEFLTNKCLISSSLKSLIEALSTDLLQELPLKVSEGNIFADHYHQDLLRLRNIKTNSKSWILEYQERIRQETGIKKLKVCYAQALGYYIEVASSFAPQLPKEFIRRQSRLHAERFTTQELQQFQDEVFSVEDKLQTLETKLFKELCCYILQHRDLILELSTTIADLDYVISLAELAAEYDYRRPLVDHSDALSITKGMHPVALTLLDRGTFIPNDTIMHSAQTRMILLTGPNMAGKSTYIRQIALLVIMAQMGSFIPARSAHIGIIDKIFTRIGAGDNLSKGMSTFMVEMAETANILHNATDRSLVILDEVGRGTSTYDGLAIAQAVVEFLLFTEGKKAKTLFATHYKELTELELHCQHVENFHAVVKENGGQPVFMYEIAKGHSKKSFGIHVAKLAGFPLSVVSRAQQILHQFEGPDLRPEPEKAQQLVMF</sequence>
<dbReference type="GeneID" id="1246299"/>
<keyword evidence="4 9" id="KW-0227">DNA damage</keyword>
<dbReference type="Pfam" id="PF05190">
    <property type="entry name" value="MutS_IV"/>
    <property type="match status" value="1"/>
</dbReference>
<accession>A0A069ZWC6</accession>
<comment type="similarity">
    <text evidence="1 9 10">Belongs to the DNA mismatch repair MutS family.</text>
</comment>
<evidence type="ECO:0000259" key="11">
    <source>
        <dbReference type="PROSITE" id="PS00486"/>
    </source>
</evidence>
<dbReference type="GO" id="GO:0005524">
    <property type="term" value="F:ATP binding"/>
    <property type="evidence" value="ECO:0007669"/>
    <property type="project" value="UniProtKB-UniRule"/>
</dbReference>
<dbReference type="FunFam" id="3.40.50.300:FF:002842">
    <property type="entry name" value="DNA mismatch repair protein MutS"/>
    <property type="match status" value="1"/>
</dbReference>
<dbReference type="InterPro" id="IPR007695">
    <property type="entry name" value="DNA_mismatch_repair_MutS-lik_N"/>
</dbReference>
<feature type="domain" description="DNA mismatch repair proteins mutS family" evidence="11">
    <location>
        <begin position="692"/>
        <end position="708"/>
    </location>
</feature>
<keyword evidence="7 9" id="KW-0234">DNA repair</keyword>
<dbReference type="Pfam" id="PF01624">
    <property type="entry name" value="MutS_I"/>
    <property type="match status" value="1"/>
</dbReference>
<proteinExistence type="inferred from homology"/>
<dbReference type="GO" id="GO:0140664">
    <property type="term" value="F:ATP-dependent DNA damage sensor activity"/>
    <property type="evidence" value="ECO:0007669"/>
    <property type="project" value="InterPro"/>
</dbReference>
<dbReference type="InterPro" id="IPR016151">
    <property type="entry name" value="DNA_mismatch_repair_MutS_N"/>
</dbReference>
<organism evidence="12 13">
    <name type="scientific">Chlamydia muridarum</name>
    <dbReference type="NCBI Taxonomy" id="83560"/>
    <lineage>
        <taxon>Bacteria</taxon>
        <taxon>Pseudomonadati</taxon>
        <taxon>Chlamydiota</taxon>
        <taxon>Chlamydiia</taxon>
        <taxon>Chlamydiales</taxon>
        <taxon>Chlamydiaceae</taxon>
        <taxon>Chlamydia/Chlamydophila group</taxon>
        <taxon>Chlamydia</taxon>
    </lineage>
</organism>
<dbReference type="AlphaFoldDB" id="A0A069ZWC6"/>
<name>A0A069ZWC6_CHLMR</name>
<dbReference type="NCBIfam" id="NF003810">
    <property type="entry name" value="PRK05399.1"/>
    <property type="match status" value="1"/>
</dbReference>
<evidence type="ECO:0000256" key="8">
    <source>
        <dbReference type="ARBA" id="ARBA00024647"/>
    </source>
</evidence>
<dbReference type="NCBIfam" id="TIGR01070">
    <property type="entry name" value="mutS1"/>
    <property type="match status" value="1"/>
</dbReference>
<dbReference type="KEGG" id="cmx:DNC_00895"/>
<dbReference type="GO" id="GO:0003684">
    <property type="term" value="F:damaged DNA binding"/>
    <property type="evidence" value="ECO:0007669"/>
    <property type="project" value="UniProtKB-UniRule"/>
</dbReference>
<dbReference type="InterPro" id="IPR007861">
    <property type="entry name" value="DNA_mismatch_repair_MutS_clamp"/>
</dbReference>
<gene>
    <name evidence="9" type="primary">mutS</name>
    <name evidence="12" type="ORF">BD36_00950</name>
</gene>
<dbReference type="OMA" id="TPMMAQY"/>
<evidence type="ECO:0000313" key="13">
    <source>
        <dbReference type="Proteomes" id="UP000260363"/>
    </source>
</evidence>
<dbReference type="KEGG" id="cmg:NC81_00895"/>
<dbReference type="InterPro" id="IPR005748">
    <property type="entry name" value="DNA_mismatch_repair_MutS"/>
</dbReference>
<dbReference type="GO" id="GO:0006298">
    <property type="term" value="P:mismatch repair"/>
    <property type="evidence" value="ECO:0007669"/>
    <property type="project" value="UniProtKB-UniRule"/>
</dbReference>
<dbReference type="InterPro" id="IPR017261">
    <property type="entry name" value="DNA_mismatch_repair_MutS/MSH"/>
</dbReference>
<dbReference type="InterPro" id="IPR007696">
    <property type="entry name" value="DNA_mismatch_repair_MutS_core"/>
</dbReference>
<dbReference type="Gene3D" id="3.40.1170.10">
    <property type="entry name" value="DNA repair protein MutS, domain I"/>
    <property type="match status" value="1"/>
</dbReference>
<dbReference type="GO" id="GO:0030983">
    <property type="term" value="F:mismatched DNA binding"/>
    <property type="evidence" value="ECO:0007669"/>
    <property type="project" value="InterPro"/>
</dbReference>
<evidence type="ECO:0000256" key="1">
    <source>
        <dbReference type="ARBA" id="ARBA00006271"/>
    </source>
</evidence>
<dbReference type="SUPFAM" id="SSF52540">
    <property type="entry name" value="P-loop containing nucleoside triphosphate hydrolases"/>
    <property type="match status" value="1"/>
</dbReference>
<reference evidence="12 13" key="1">
    <citation type="submission" date="2014-02" db="EMBL/GenBank/DDBJ databases">
        <authorList>
            <person name="Chen C."/>
            <person name="Conrad T.A."/>
            <person name="Zhou Z."/>
            <person name="Lai Z."/>
            <person name="Zhong G."/>
        </authorList>
    </citation>
    <scope>NUCLEOTIDE SEQUENCE [LARGE SCALE GENOMIC DNA]</scope>
    <source>
        <strain evidence="12 13">Nigg3-28</strain>
    </source>
</reference>
<protein>
    <recommendedName>
        <fullName evidence="2 9">DNA mismatch repair protein MutS</fullName>
    </recommendedName>
</protein>
<dbReference type="PANTHER" id="PTHR11361:SF34">
    <property type="entry name" value="DNA MISMATCH REPAIR PROTEIN MSH1, MITOCHONDRIAL"/>
    <property type="match status" value="1"/>
</dbReference>
<dbReference type="Gene3D" id="3.30.420.110">
    <property type="entry name" value="MutS, connector domain"/>
    <property type="match status" value="1"/>
</dbReference>
<evidence type="ECO:0000256" key="3">
    <source>
        <dbReference type="ARBA" id="ARBA00022741"/>
    </source>
</evidence>
<dbReference type="PROSITE" id="PS00486">
    <property type="entry name" value="DNA_MISMATCH_REPAIR_2"/>
    <property type="match status" value="1"/>
</dbReference>
<dbReference type="Gene3D" id="3.40.50.300">
    <property type="entry name" value="P-loop containing nucleotide triphosphate hydrolases"/>
    <property type="match status" value="1"/>
</dbReference>
<comment type="function">
    <text evidence="8 9">This protein is involved in the repair of mismatches in DNA. It is possible that it carries out the mismatch recognition step. This protein has a weak ATPase activity.</text>
</comment>
<dbReference type="Pfam" id="PF05188">
    <property type="entry name" value="MutS_II"/>
    <property type="match status" value="1"/>
</dbReference>
<keyword evidence="6 9" id="KW-0238">DNA-binding</keyword>
<keyword evidence="3 9" id="KW-0547">Nucleotide-binding</keyword>
<evidence type="ECO:0000313" key="12">
    <source>
        <dbReference type="EMBL" id="AJR10267.1"/>
    </source>
</evidence>
<dbReference type="SUPFAM" id="SSF48334">
    <property type="entry name" value="DNA repair protein MutS, domain III"/>
    <property type="match status" value="1"/>
</dbReference>
<dbReference type="STRING" id="83560.NC80_00880"/>
<dbReference type="RefSeq" id="WP_010229708.1">
    <property type="nucleotide sequence ID" value="NZ_CP007217.1"/>
</dbReference>
<evidence type="ECO:0000256" key="9">
    <source>
        <dbReference type="HAMAP-Rule" id="MF_00096"/>
    </source>
</evidence>
<dbReference type="HAMAP" id="MF_00096">
    <property type="entry name" value="MutS"/>
    <property type="match status" value="1"/>
</dbReference>
<dbReference type="InterPro" id="IPR036678">
    <property type="entry name" value="MutS_con_dom_sf"/>
</dbReference>
<dbReference type="SUPFAM" id="SSF53150">
    <property type="entry name" value="DNA repair protein MutS, domain II"/>
    <property type="match status" value="1"/>
</dbReference>